<dbReference type="InterPro" id="IPR005604">
    <property type="entry name" value="Phage_T7_tail_fibre-like_N"/>
</dbReference>
<evidence type="ECO:0000313" key="2">
    <source>
        <dbReference type="EMBL" id="SVB10555.1"/>
    </source>
</evidence>
<feature type="non-terminal residue" evidence="2">
    <location>
        <position position="141"/>
    </location>
</feature>
<evidence type="ECO:0000259" key="1">
    <source>
        <dbReference type="Pfam" id="PF03906"/>
    </source>
</evidence>
<reference evidence="2" key="1">
    <citation type="submission" date="2018-05" db="EMBL/GenBank/DDBJ databases">
        <authorList>
            <person name="Lanie J.A."/>
            <person name="Ng W.-L."/>
            <person name="Kazmierczak K.M."/>
            <person name="Andrzejewski T.M."/>
            <person name="Davidsen T.M."/>
            <person name="Wayne K.J."/>
            <person name="Tettelin H."/>
            <person name="Glass J.I."/>
            <person name="Rusch D."/>
            <person name="Podicherti R."/>
            <person name="Tsui H.-C.T."/>
            <person name="Winkler M.E."/>
        </authorList>
    </citation>
    <scope>NUCLEOTIDE SEQUENCE</scope>
</reference>
<sequence length="141" mass="14713">MPALSGRGPFSYDTITLSGTNVYTLVNATYDPTNGETLEVLVAGTKIQGVGLSTAGTIISGDGFYVNSLTNPTTISLTPSASTEEVVIRRISNRATPEVDFAPGSVIRESDLDASTNQTLHVAQEAIDIALTGMTFHAGGY</sequence>
<feature type="domain" description="Bacteriophage T7 tail fibre protein-like N-terminal" evidence="1">
    <location>
        <begin position="61"/>
        <end position="139"/>
    </location>
</feature>
<dbReference type="Pfam" id="PF03906">
    <property type="entry name" value="Phage_T7_tail"/>
    <property type="match status" value="1"/>
</dbReference>
<dbReference type="AlphaFoldDB" id="A0A382B9T2"/>
<name>A0A382B9T2_9ZZZZ</name>
<proteinExistence type="predicted"/>
<dbReference type="EMBL" id="UINC01028840">
    <property type="protein sequence ID" value="SVB10555.1"/>
    <property type="molecule type" value="Genomic_DNA"/>
</dbReference>
<organism evidence="2">
    <name type="scientific">marine metagenome</name>
    <dbReference type="NCBI Taxonomy" id="408172"/>
    <lineage>
        <taxon>unclassified sequences</taxon>
        <taxon>metagenomes</taxon>
        <taxon>ecological metagenomes</taxon>
    </lineage>
</organism>
<accession>A0A382B9T2</accession>
<gene>
    <name evidence="2" type="ORF">METZ01_LOCUS163409</name>
</gene>
<protein>
    <recommendedName>
        <fullName evidence="1">Bacteriophage T7 tail fibre protein-like N-terminal domain-containing protein</fullName>
    </recommendedName>
</protein>